<dbReference type="GO" id="GO:0008270">
    <property type="term" value="F:zinc ion binding"/>
    <property type="evidence" value="ECO:0007669"/>
    <property type="project" value="UniProtKB-KW"/>
</dbReference>
<keyword evidence="6" id="KW-0175">Coiled coil</keyword>
<evidence type="ECO:0000256" key="6">
    <source>
        <dbReference type="SAM" id="Coils"/>
    </source>
</evidence>
<keyword evidence="2" id="KW-0677">Repeat</keyword>
<keyword evidence="4" id="KW-0862">Zinc</keyword>
<dbReference type="InterPro" id="IPR001841">
    <property type="entry name" value="Znf_RING"/>
</dbReference>
<dbReference type="Pfam" id="PF13920">
    <property type="entry name" value="zf-C3HC4_3"/>
    <property type="match status" value="1"/>
</dbReference>
<reference evidence="8 9" key="1">
    <citation type="submission" date="2024-06" db="EMBL/GenBank/DDBJ databases">
        <title>A chromosome-level genome assembly of beet webworm, Loxostege sticticalis.</title>
        <authorList>
            <person name="Zhang Y."/>
        </authorList>
    </citation>
    <scope>NUCLEOTIDE SEQUENCE [LARGE SCALE GENOMIC DNA]</scope>
    <source>
        <strain evidence="8">AQ028</strain>
        <tissue evidence="8">Male pupae</tissue>
    </source>
</reference>
<dbReference type="Pfam" id="PF13855">
    <property type="entry name" value="LRR_8"/>
    <property type="match status" value="1"/>
</dbReference>
<dbReference type="SUPFAM" id="SSF57850">
    <property type="entry name" value="RING/U-box"/>
    <property type="match status" value="1"/>
</dbReference>
<dbReference type="InterPro" id="IPR032675">
    <property type="entry name" value="LRR_dom_sf"/>
</dbReference>
<dbReference type="PANTHER" id="PTHR48051">
    <property type="match status" value="1"/>
</dbReference>
<dbReference type="CDD" id="cd16515">
    <property type="entry name" value="RING-HC_LRSAM1"/>
    <property type="match status" value="1"/>
</dbReference>
<dbReference type="AlphaFoldDB" id="A0ABD0TLQ2"/>
<evidence type="ECO:0000313" key="9">
    <source>
        <dbReference type="Proteomes" id="UP001549921"/>
    </source>
</evidence>
<dbReference type="PROSITE" id="PS50089">
    <property type="entry name" value="ZF_RING_2"/>
    <property type="match status" value="1"/>
</dbReference>
<gene>
    <name evidence="8" type="ORF">ABMA28_012113</name>
</gene>
<dbReference type="SUPFAM" id="SSF52058">
    <property type="entry name" value="L domain-like"/>
    <property type="match status" value="1"/>
</dbReference>
<proteinExistence type="predicted"/>
<dbReference type="PROSITE" id="PS51450">
    <property type="entry name" value="LRR"/>
    <property type="match status" value="1"/>
</dbReference>
<evidence type="ECO:0000256" key="5">
    <source>
        <dbReference type="PROSITE-ProRule" id="PRU00175"/>
    </source>
</evidence>
<dbReference type="PANTHER" id="PTHR48051:SF1">
    <property type="entry name" value="RAS SUPPRESSOR PROTEIN 1"/>
    <property type="match status" value="1"/>
</dbReference>
<protein>
    <recommendedName>
        <fullName evidence="7">RING-type domain-containing protein</fullName>
    </recommendedName>
</protein>
<keyword evidence="3 5" id="KW-0479">Metal-binding</keyword>
<dbReference type="EMBL" id="JBEDNZ010000003">
    <property type="protein sequence ID" value="KAL0850273.1"/>
    <property type="molecule type" value="Genomic_DNA"/>
</dbReference>
<evidence type="ECO:0000256" key="2">
    <source>
        <dbReference type="ARBA" id="ARBA00022737"/>
    </source>
</evidence>
<evidence type="ECO:0000313" key="8">
    <source>
        <dbReference type="EMBL" id="KAL0850273.1"/>
    </source>
</evidence>
<dbReference type="Gene3D" id="3.80.10.10">
    <property type="entry name" value="Ribonuclease Inhibitor"/>
    <property type="match status" value="1"/>
</dbReference>
<sequence length="713" mass="81677">MGCAVSCVHQTTMLLFGKNSNSTNESRAKLERKLYIAKESPEPDFDLTDCELRQVPSGIYSICKVYRKEYLHLQGNNLQSLDDGGMLSDLYLIKILNLSCNKFSKLPNDIKYLVNLTELHVHNNYLEFIPDNVEYMQNLRILDISKNRLKRLTPSLGKLKRLRKLIITENEELKELCPELCLASNIISLELDAECFVFPPAQIIALGTEDIMKFLCKKIDVEYTPPLPMDSNLTALQVPSLTIDPFAKYSTVTWEQQEAAIIEQENKFHEAAKQQRERFLSKVLQEQQELDSEIAKVHETKEIERQKLIKSIQEDEKEIECLVKNYIQTEFLKPEILQQQLAYEQSEHDRLLEIARQNYDNIKKSDVLKAMEMLIEEDYTIQNSKKHYEDSQSNVKQSLLMQELHGVEKLQDLLKAKDQSRTALVEQLLEDQDVQKAAVASLIERVDAKSWSLNEEIALISSHLARLSTIEQEKKKLQINYNYNELMQQRVQMVTLLDNLLDQQTQRRKQLIGTLKEMENETDAKATDFWLKNYQKLMDSAPRTLLDVGKHLDPLFANYLLQEGVIHCLPFLVKFLFSDGSLLDITHENLKESGISLSADREGILRAIDEYVGSKNQIATKYESMKDVPDAPTPSAPLEPDVMEQNCSGVVTAGEGDSSTYESECVVCMDAKCEVVFVPCGHMCCCLLCSQKEIENCPLCRGDLEKVIRVRLA</sequence>
<feature type="coiled-coil region" evidence="6">
    <location>
        <begin position="269"/>
        <end position="325"/>
    </location>
</feature>
<dbReference type="InterPro" id="IPR013083">
    <property type="entry name" value="Znf_RING/FYVE/PHD"/>
</dbReference>
<evidence type="ECO:0000259" key="7">
    <source>
        <dbReference type="PROSITE" id="PS50089"/>
    </source>
</evidence>
<keyword evidence="1" id="KW-0433">Leucine-rich repeat</keyword>
<dbReference type="Gene3D" id="3.30.40.10">
    <property type="entry name" value="Zinc/RING finger domain, C3HC4 (zinc finger)"/>
    <property type="match status" value="1"/>
</dbReference>
<feature type="domain" description="RING-type" evidence="7">
    <location>
        <begin position="665"/>
        <end position="701"/>
    </location>
</feature>
<keyword evidence="3 5" id="KW-0863">Zinc-finger</keyword>
<evidence type="ECO:0000256" key="4">
    <source>
        <dbReference type="ARBA" id="ARBA00022833"/>
    </source>
</evidence>
<dbReference type="InterPro" id="IPR050216">
    <property type="entry name" value="LRR_domain-containing"/>
</dbReference>
<dbReference type="SMART" id="SM00369">
    <property type="entry name" value="LRR_TYP"/>
    <property type="match status" value="3"/>
</dbReference>
<evidence type="ECO:0000256" key="3">
    <source>
        <dbReference type="ARBA" id="ARBA00022771"/>
    </source>
</evidence>
<dbReference type="InterPro" id="IPR001611">
    <property type="entry name" value="Leu-rich_rpt"/>
</dbReference>
<dbReference type="InterPro" id="IPR003591">
    <property type="entry name" value="Leu-rich_rpt_typical-subtyp"/>
</dbReference>
<name>A0ABD0TLQ2_LOXSC</name>
<organism evidence="8 9">
    <name type="scientific">Loxostege sticticalis</name>
    <name type="common">Beet webworm moth</name>
    <dbReference type="NCBI Taxonomy" id="481309"/>
    <lineage>
        <taxon>Eukaryota</taxon>
        <taxon>Metazoa</taxon>
        <taxon>Ecdysozoa</taxon>
        <taxon>Arthropoda</taxon>
        <taxon>Hexapoda</taxon>
        <taxon>Insecta</taxon>
        <taxon>Pterygota</taxon>
        <taxon>Neoptera</taxon>
        <taxon>Endopterygota</taxon>
        <taxon>Lepidoptera</taxon>
        <taxon>Glossata</taxon>
        <taxon>Ditrysia</taxon>
        <taxon>Pyraloidea</taxon>
        <taxon>Crambidae</taxon>
        <taxon>Pyraustinae</taxon>
        <taxon>Loxostege</taxon>
    </lineage>
</organism>
<evidence type="ECO:0000256" key="1">
    <source>
        <dbReference type="ARBA" id="ARBA00022614"/>
    </source>
</evidence>
<feature type="coiled-coil region" evidence="6">
    <location>
        <begin position="460"/>
        <end position="521"/>
    </location>
</feature>
<comment type="caution">
    <text evidence="8">The sequence shown here is derived from an EMBL/GenBank/DDBJ whole genome shotgun (WGS) entry which is preliminary data.</text>
</comment>
<accession>A0ABD0TLQ2</accession>
<dbReference type="Proteomes" id="UP001549921">
    <property type="component" value="Unassembled WGS sequence"/>
</dbReference>